<dbReference type="Gene3D" id="3.40.50.720">
    <property type="entry name" value="NAD(P)-binding Rossmann-like Domain"/>
    <property type="match status" value="1"/>
</dbReference>
<sequence length="300" mass="33583">MPKPLVIQEKRRILLQIIIAGTGANGSHFLRNILQNIRAKLDSFSHSSVPTLDVDITIVDKDKVERKNLGNQLFDKDDIDEYKCVALAERYGEHYNLDIKRVTEYIKSIDMLKALFPPIEDISNETQVIPILCGMVDNNKSRQLFDEFFNLPDVDNLIYLDLGVEGVSITNKATNQLTEDEKRSIRNSGFGGQCVVGVKNRGEVILPPVGSVYSNILEDAGSSFPDESCGEAVINNPQRVDTNRLAAEVAATYINNLLHTGSIYSHRIEFNAQYGGSRPVFIQDESINKLKEVRQKGSNR</sequence>
<comment type="caution">
    <text evidence="2">The sequence shown here is derived from an EMBL/GenBank/DDBJ whole genome shotgun (WGS) entry which is preliminary data.</text>
</comment>
<evidence type="ECO:0000313" key="2">
    <source>
        <dbReference type="EMBL" id="MDQ0255561.1"/>
    </source>
</evidence>
<protein>
    <recommendedName>
        <fullName evidence="1">THIF-type NAD/FAD binding fold domain-containing protein</fullName>
    </recommendedName>
</protein>
<organism evidence="2 3">
    <name type="scientific">Evansella vedderi</name>
    <dbReference type="NCBI Taxonomy" id="38282"/>
    <lineage>
        <taxon>Bacteria</taxon>
        <taxon>Bacillati</taxon>
        <taxon>Bacillota</taxon>
        <taxon>Bacilli</taxon>
        <taxon>Bacillales</taxon>
        <taxon>Bacillaceae</taxon>
        <taxon>Evansella</taxon>
    </lineage>
</organism>
<name>A0ABT9ZWG1_9BACI</name>
<proteinExistence type="predicted"/>
<evidence type="ECO:0000259" key="1">
    <source>
        <dbReference type="Pfam" id="PF00899"/>
    </source>
</evidence>
<dbReference type="RefSeq" id="WP_307326524.1">
    <property type="nucleotide sequence ID" value="NZ_JAUSUG010000011.1"/>
</dbReference>
<keyword evidence="3" id="KW-1185">Reference proteome</keyword>
<dbReference type="EMBL" id="JAUSUG010000011">
    <property type="protein sequence ID" value="MDQ0255561.1"/>
    <property type="molecule type" value="Genomic_DNA"/>
</dbReference>
<accession>A0ABT9ZWG1</accession>
<evidence type="ECO:0000313" key="3">
    <source>
        <dbReference type="Proteomes" id="UP001230005"/>
    </source>
</evidence>
<dbReference type="InterPro" id="IPR035985">
    <property type="entry name" value="Ubiquitin-activating_enz"/>
</dbReference>
<feature type="domain" description="THIF-type NAD/FAD binding fold" evidence="1">
    <location>
        <begin position="16"/>
        <end position="146"/>
    </location>
</feature>
<gene>
    <name evidence="2" type="ORF">J2S74_002943</name>
</gene>
<dbReference type="Pfam" id="PF00899">
    <property type="entry name" value="ThiF"/>
    <property type="match status" value="1"/>
</dbReference>
<reference evidence="2 3" key="1">
    <citation type="submission" date="2023-07" db="EMBL/GenBank/DDBJ databases">
        <title>Genomic Encyclopedia of Type Strains, Phase IV (KMG-IV): sequencing the most valuable type-strain genomes for metagenomic binning, comparative biology and taxonomic classification.</title>
        <authorList>
            <person name="Goeker M."/>
        </authorList>
    </citation>
    <scope>NUCLEOTIDE SEQUENCE [LARGE SCALE GENOMIC DNA]</scope>
    <source>
        <strain evidence="2 3">DSM 9768</strain>
    </source>
</reference>
<dbReference type="SUPFAM" id="SSF69572">
    <property type="entry name" value="Activating enzymes of the ubiquitin-like proteins"/>
    <property type="match status" value="1"/>
</dbReference>
<dbReference type="InterPro" id="IPR000594">
    <property type="entry name" value="ThiF_NAD_FAD-bd"/>
</dbReference>
<dbReference type="Proteomes" id="UP001230005">
    <property type="component" value="Unassembled WGS sequence"/>
</dbReference>